<dbReference type="InterPro" id="IPR002316">
    <property type="entry name" value="Pro-tRNA-ligase_IIa"/>
</dbReference>
<evidence type="ECO:0000256" key="14">
    <source>
        <dbReference type="ARBA" id="ARBA00047671"/>
    </source>
</evidence>
<evidence type="ECO:0000256" key="9">
    <source>
        <dbReference type="ARBA" id="ARBA00022840"/>
    </source>
</evidence>
<dbReference type="Pfam" id="PF02996">
    <property type="entry name" value="Prefoldin"/>
    <property type="match status" value="1"/>
</dbReference>
<comment type="caution">
    <text evidence="17">The sequence shown here is derived from an EMBL/GenBank/DDBJ whole genome shotgun (WGS) entry which is preliminary data.</text>
</comment>
<evidence type="ECO:0000256" key="10">
    <source>
        <dbReference type="ARBA" id="ARBA00022917"/>
    </source>
</evidence>
<dbReference type="EC" id="6.1.1.15" evidence="5"/>
<evidence type="ECO:0000259" key="16">
    <source>
        <dbReference type="PROSITE" id="PS50862"/>
    </source>
</evidence>
<dbReference type="Gene3D" id="1.10.287.370">
    <property type="match status" value="1"/>
</dbReference>
<evidence type="ECO:0000256" key="7">
    <source>
        <dbReference type="ARBA" id="ARBA00022598"/>
    </source>
</evidence>
<dbReference type="InterPro" id="IPR006195">
    <property type="entry name" value="aa-tRNA-synth_II"/>
</dbReference>
<dbReference type="Gene3D" id="3.40.50.800">
    <property type="entry name" value="Anticodon-binding domain"/>
    <property type="match status" value="1"/>
</dbReference>
<evidence type="ECO:0000256" key="3">
    <source>
        <dbReference type="ARBA" id="ARBA00010048"/>
    </source>
</evidence>
<dbReference type="Pfam" id="PF00587">
    <property type="entry name" value="tRNA-synt_2b"/>
    <property type="match status" value="1"/>
</dbReference>
<dbReference type="EMBL" id="ANPB02000001">
    <property type="protein sequence ID" value="KAF4490749.1"/>
    <property type="molecule type" value="Genomic_DNA"/>
</dbReference>
<reference evidence="17 18" key="2">
    <citation type="submission" date="2020-04" db="EMBL/GenBank/DDBJ databases">
        <title>Genome sequencing and assembly of multiple isolates from the Colletotrichum gloeosporioides species complex.</title>
        <authorList>
            <person name="Gan P."/>
            <person name="Shirasu K."/>
        </authorList>
    </citation>
    <scope>NUCLEOTIDE SEQUENCE [LARGE SCALE GENOMIC DNA]</scope>
    <source>
        <strain evidence="17 18">Nara gc5</strain>
    </source>
</reference>
<dbReference type="RefSeq" id="XP_031890453.2">
    <property type="nucleotide sequence ID" value="XM_032030132.2"/>
</dbReference>
<dbReference type="GO" id="GO:0005524">
    <property type="term" value="F:ATP binding"/>
    <property type="evidence" value="ECO:0007669"/>
    <property type="project" value="UniProtKB-KW"/>
</dbReference>
<organism evidence="17 18">
    <name type="scientific">Colletotrichum fructicola (strain Nara gc5)</name>
    <name type="common">Anthracnose fungus</name>
    <name type="synonym">Colletotrichum gloeosporioides (strain Nara gc5)</name>
    <dbReference type="NCBI Taxonomy" id="1213859"/>
    <lineage>
        <taxon>Eukaryota</taxon>
        <taxon>Fungi</taxon>
        <taxon>Dikarya</taxon>
        <taxon>Ascomycota</taxon>
        <taxon>Pezizomycotina</taxon>
        <taxon>Sordariomycetes</taxon>
        <taxon>Hypocreomycetidae</taxon>
        <taxon>Glomerellales</taxon>
        <taxon>Glomerellaceae</taxon>
        <taxon>Colletotrichum</taxon>
        <taxon>Colletotrichum gloeosporioides species complex</taxon>
    </lineage>
</organism>
<keyword evidence="18" id="KW-1185">Reference proteome</keyword>
<keyword evidence="6" id="KW-0963">Cytoplasm</keyword>
<dbReference type="GO" id="GO:0005739">
    <property type="term" value="C:mitochondrion"/>
    <property type="evidence" value="ECO:0007669"/>
    <property type="project" value="TreeGrafter"/>
</dbReference>
<dbReference type="FunFam" id="3.30.930.10:FF:000066">
    <property type="entry name" value="Proline--tRNA ligase"/>
    <property type="match status" value="1"/>
</dbReference>
<accession>A0A7J6JJE6</accession>
<evidence type="ECO:0000256" key="6">
    <source>
        <dbReference type="ARBA" id="ARBA00022490"/>
    </source>
</evidence>
<evidence type="ECO:0000256" key="8">
    <source>
        <dbReference type="ARBA" id="ARBA00022741"/>
    </source>
</evidence>
<dbReference type="CDD" id="cd23157">
    <property type="entry name" value="Prefoldin_5"/>
    <property type="match status" value="1"/>
</dbReference>
<keyword evidence="8" id="KW-0547">Nucleotide-binding</keyword>
<keyword evidence="7 17" id="KW-0436">Ligase</keyword>
<dbReference type="GeneID" id="43614206"/>
<evidence type="ECO:0000256" key="13">
    <source>
        <dbReference type="ARBA" id="ARBA00029731"/>
    </source>
</evidence>
<dbReference type="FunFam" id="1.10.287.370:FF:000004">
    <property type="entry name" value="Probable prefoldin subunit 5"/>
    <property type="match status" value="1"/>
</dbReference>
<dbReference type="Proteomes" id="UP000011096">
    <property type="component" value="Unassembled WGS sequence"/>
</dbReference>
<dbReference type="SUPFAM" id="SSF55681">
    <property type="entry name" value="Class II aaRS and biotin synthetases"/>
    <property type="match status" value="1"/>
</dbReference>
<dbReference type="FunCoup" id="A0A7J6JJE6">
    <property type="interactions" value="418"/>
</dbReference>
<comment type="catalytic activity">
    <reaction evidence="14">
        <text>tRNA(Pro) + L-proline + ATP = L-prolyl-tRNA(Pro) + AMP + diphosphate</text>
        <dbReference type="Rhea" id="RHEA:14305"/>
        <dbReference type="Rhea" id="RHEA-COMP:9700"/>
        <dbReference type="Rhea" id="RHEA-COMP:9702"/>
        <dbReference type="ChEBI" id="CHEBI:30616"/>
        <dbReference type="ChEBI" id="CHEBI:33019"/>
        <dbReference type="ChEBI" id="CHEBI:60039"/>
        <dbReference type="ChEBI" id="CHEBI:78442"/>
        <dbReference type="ChEBI" id="CHEBI:78532"/>
        <dbReference type="ChEBI" id="CHEBI:456215"/>
        <dbReference type="EC" id="6.1.1.15"/>
    </reaction>
</comment>
<dbReference type="InterPro" id="IPR045864">
    <property type="entry name" value="aa-tRNA-synth_II/BPL/LPL"/>
</dbReference>
<evidence type="ECO:0000256" key="12">
    <source>
        <dbReference type="ARBA" id="ARBA00023186"/>
    </source>
</evidence>
<sequence>MFAFARRLTPPSKTRTLCYSRLHLQSWPGSRPCFRHYHSEPARHRLSAIWTPTGGITAGKDEGAHDKLVRAGFLRQSHLGVFHLLPLGRRVQMKLEGLIDHYMQNLGASRVSLSTITSKELWHRSGRLAQLESELFAFEDRKGAQYMLSPTHEEEITSLVAKTVRSYKELPLRLYQITRKFRDELRPRHGLLRSREFTMKDLYTFDVSSEAALETYHKVQAAYKGVFEALKLPVMVAKASSGDMGGDLSHEYHLPTLVGEDTVIICGSCDYAANTEVAETRKDVTKLNGHPTVENTKVSAVRVWRGISKDRSTLVNVWYPAQISGETKMEETKDVDVSIPAVKSIIPGLDASVDDALRLWPRAVECQHTTGQAAAKSPRLVNLIDFRLAAQAEELLLQEAKLWPLPRWETAKSKLDAITIMEDRSGQGLNLLTVRAGDRCPSCESGILRVQKALEVGHTFHLGTRYSQPLGATVSVPMGTAATNGTSQPLATEKTVPMQMGCHGIGVSRLIGAMVEHLADERGLQWPRVVAPYEVVVISSTDLAEEAGNIYDELTMPRTGMLGPEAVLDDRALSLSWKLKDADLVGYPVVVVLGKAWKQNEGCEVQCRRLGVRETVPLSGQRRMSIIKSSPTQWMQSGRLFNAISGQNGKGFPEAWLAAVLSLIAKYHVTWRSALLTSTTPSSETINLETLDVQQLSQVKKQLEEELEHLTSSFAQLHSAQAKFRECLRCVKARPGSEEAERSVLVPLTNSLYVRGELSDPKHVIVDVGTGFYVEKDTESAERFYDAKVQQLQSNIQDLEIIVQRKTSNVRSVEDVLRQKVVQSQAA</sequence>
<dbReference type="PANTHER" id="PTHR42753:SF2">
    <property type="entry name" value="PROLINE--TRNA LIGASE"/>
    <property type="match status" value="1"/>
</dbReference>
<evidence type="ECO:0000256" key="1">
    <source>
        <dbReference type="ARBA" id="ARBA00004496"/>
    </source>
</evidence>
<dbReference type="OrthoDB" id="10267474at2759"/>
<proteinExistence type="inferred from homology"/>
<dbReference type="Pfam" id="PF03129">
    <property type="entry name" value="HGTP_anticodon"/>
    <property type="match status" value="1"/>
</dbReference>
<keyword evidence="15" id="KW-0175">Coiled coil</keyword>
<evidence type="ECO:0000256" key="4">
    <source>
        <dbReference type="ARBA" id="ARBA00011738"/>
    </source>
</evidence>
<dbReference type="InterPro" id="IPR004154">
    <property type="entry name" value="Anticodon-bd"/>
</dbReference>
<dbReference type="InterPro" id="IPR011599">
    <property type="entry name" value="PFD_alpha_archaea"/>
</dbReference>
<dbReference type="GO" id="GO:0006457">
    <property type="term" value="P:protein folding"/>
    <property type="evidence" value="ECO:0007669"/>
    <property type="project" value="InterPro"/>
</dbReference>
<reference evidence="17 18" key="1">
    <citation type="submission" date="2012-08" db="EMBL/GenBank/DDBJ databases">
        <authorList>
            <person name="Gan P.H.P."/>
            <person name="Ikeda K."/>
            <person name="Irieda H."/>
            <person name="Narusaka M."/>
            <person name="O'Connell R.J."/>
            <person name="Narusaka Y."/>
            <person name="Takano Y."/>
            <person name="Kubo Y."/>
            <person name="Shirasu K."/>
        </authorList>
    </citation>
    <scope>NUCLEOTIDE SEQUENCE [LARGE SCALE GENOMIC DNA]</scope>
    <source>
        <strain evidence="17 18">Nara gc5</strain>
    </source>
</reference>
<keyword evidence="10" id="KW-0648">Protein biosynthesis</keyword>
<dbReference type="InterPro" id="IPR050062">
    <property type="entry name" value="Pro-tRNA_synthetase"/>
</dbReference>
<evidence type="ECO:0000256" key="11">
    <source>
        <dbReference type="ARBA" id="ARBA00023146"/>
    </source>
</evidence>
<comment type="subunit">
    <text evidence="4">Homodimer.</text>
</comment>
<evidence type="ECO:0000313" key="18">
    <source>
        <dbReference type="Proteomes" id="UP000011096"/>
    </source>
</evidence>
<keyword evidence="11" id="KW-0030">Aminoacyl-tRNA synthetase</keyword>
<feature type="domain" description="Aminoacyl-transfer RNA synthetases class-II family profile" evidence="16">
    <location>
        <begin position="88"/>
        <end position="527"/>
    </location>
</feature>
<comment type="subcellular location">
    <subcellularLocation>
        <location evidence="1">Cytoplasm</location>
    </subcellularLocation>
</comment>
<gene>
    <name evidence="17" type="primary">proS</name>
    <name evidence="17" type="ORF">CGGC5_v001236</name>
</gene>
<dbReference type="SUPFAM" id="SSF46579">
    <property type="entry name" value="Prefoldin"/>
    <property type="match status" value="1"/>
</dbReference>
<dbReference type="InterPro" id="IPR009053">
    <property type="entry name" value="Prefoldin"/>
</dbReference>
<dbReference type="InterPro" id="IPR036621">
    <property type="entry name" value="Anticodon-bd_dom_sf"/>
</dbReference>
<dbReference type="InterPro" id="IPR004127">
    <property type="entry name" value="Prefoldin_subunit_alpha"/>
</dbReference>
<dbReference type="PRINTS" id="PR01046">
    <property type="entry name" value="TRNASYNTHPRO"/>
</dbReference>
<dbReference type="PANTHER" id="PTHR42753">
    <property type="entry name" value="MITOCHONDRIAL RIBOSOME PROTEIN L39/PROLYL-TRNA LIGASE FAMILY MEMBER"/>
    <property type="match status" value="1"/>
</dbReference>
<dbReference type="GO" id="GO:0006433">
    <property type="term" value="P:prolyl-tRNA aminoacylation"/>
    <property type="evidence" value="ECO:0007669"/>
    <property type="project" value="InterPro"/>
</dbReference>
<dbReference type="InParanoid" id="A0A7J6JJE6"/>
<dbReference type="AlphaFoldDB" id="A0A7J6JJE6"/>
<evidence type="ECO:0000256" key="5">
    <source>
        <dbReference type="ARBA" id="ARBA00012831"/>
    </source>
</evidence>
<dbReference type="InterPro" id="IPR002314">
    <property type="entry name" value="aa-tRNA-synt_IIb"/>
</dbReference>
<dbReference type="GO" id="GO:0051082">
    <property type="term" value="F:unfolded protein binding"/>
    <property type="evidence" value="ECO:0007669"/>
    <property type="project" value="InterPro"/>
</dbReference>
<comment type="similarity">
    <text evidence="2">Belongs to the class-II aminoacyl-tRNA synthetase family.</text>
</comment>
<dbReference type="PROSITE" id="PS50862">
    <property type="entry name" value="AA_TRNA_LIGASE_II"/>
    <property type="match status" value="1"/>
</dbReference>
<protein>
    <recommendedName>
        <fullName evidence="5">proline--tRNA ligase</fullName>
        <ecNumber evidence="5">6.1.1.15</ecNumber>
    </recommendedName>
    <alternativeName>
        <fullName evidence="13">Prolyl-tRNA synthetase</fullName>
    </alternativeName>
</protein>
<dbReference type="Gene3D" id="3.30.930.10">
    <property type="entry name" value="Bira Bifunctional Protein, Domain 2"/>
    <property type="match status" value="2"/>
</dbReference>
<keyword evidence="12" id="KW-0143">Chaperone</keyword>
<evidence type="ECO:0000256" key="15">
    <source>
        <dbReference type="SAM" id="Coils"/>
    </source>
</evidence>
<feature type="coiled-coil region" evidence="15">
    <location>
        <begin position="686"/>
        <end position="720"/>
    </location>
</feature>
<dbReference type="SUPFAM" id="SSF52954">
    <property type="entry name" value="Class II aaRS ABD-related"/>
    <property type="match status" value="1"/>
</dbReference>
<comment type="similarity">
    <text evidence="3">Belongs to the prefoldin subunit alpha family.</text>
</comment>
<dbReference type="HAMAP" id="MF_00308">
    <property type="entry name" value="PfdA"/>
    <property type="match status" value="1"/>
</dbReference>
<name>A0A7J6JJE6_COLFN</name>
<dbReference type="NCBIfam" id="TIGR00293">
    <property type="entry name" value="prefoldin subunit alpha"/>
    <property type="match status" value="1"/>
</dbReference>
<evidence type="ECO:0000256" key="2">
    <source>
        <dbReference type="ARBA" id="ARBA00008226"/>
    </source>
</evidence>
<dbReference type="GO" id="GO:0016272">
    <property type="term" value="C:prefoldin complex"/>
    <property type="evidence" value="ECO:0007669"/>
    <property type="project" value="InterPro"/>
</dbReference>
<evidence type="ECO:0000313" key="17">
    <source>
        <dbReference type="EMBL" id="KAF4490749.1"/>
    </source>
</evidence>
<keyword evidence="9" id="KW-0067">ATP-binding</keyword>
<dbReference type="GO" id="GO:0004827">
    <property type="term" value="F:proline-tRNA ligase activity"/>
    <property type="evidence" value="ECO:0007669"/>
    <property type="project" value="UniProtKB-EC"/>
</dbReference>